<dbReference type="EMBL" id="ON361135">
    <property type="protein sequence ID" value="UQS93509.1"/>
    <property type="molecule type" value="Genomic_DNA"/>
</dbReference>
<evidence type="ECO:0000313" key="1">
    <source>
        <dbReference type="EMBL" id="UQS93509.1"/>
    </source>
</evidence>
<reference evidence="1" key="1">
    <citation type="submission" date="2022-04" db="EMBL/GenBank/DDBJ databases">
        <authorList>
            <person name="Penziner S."/>
            <person name="Menon N.D."/>
        </authorList>
    </citation>
    <scope>NUCLEOTIDE SEQUENCE</scope>
</reference>
<name>A0A9E7IZS4_9CAUD</name>
<protein>
    <submittedName>
        <fullName evidence="1">Uncharacterized protein</fullName>
    </submittedName>
</protein>
<sequence length="44" mass="5137">MQMFFKTRTQARAMATNGRKVVDNGAQAEKRWAVKLNKRRRNNG</sequence>
<evidence type="ECO:0000313" key="2">
    <source>
        <dbReference type="Proteomes" id="UP001057249"/>
    </source>
</evidence>
<accession>A0A9E7IZS4</accession>
<dbReference type="Proteomes" id="UP001057249">
    <property type="component" value="Segment"/>
</dbReference>
<organism evidence="1 2">
    <name type="scientific">Pseudomonas phage vB_Pae_Kat</name>
    <dbReference type="NCBI Taxonomy" id="2937408"/>
    <lineage>
        <taxon>Viruses</taxon>
        <taxon>Duplodnaviria</taxon>
        <taxon>Heunggongvirae</taxon>
        <taxon>Uroviricota</taxon>
        <taxon>Caudoviricetes</taxon>
        <taxon>Vandenendeviridae</taxon>
        <taxon>Skurskavirinae</taxon>
        <taxon>Pakpunavirus</taxon>
        <taxon>Pakpunavirus kat</taxon>
    </lineage>
</organism>
<gene>
    <name evidence="1" type="ORF">Kat_gp101</name>
</gene>
<keyword evidence="2" id="KW-1185">Reference proteome</keyword>
<proteinExistence type="predicted"/>